<evidence type="ECO:0008006" key="3">
    <source>
        <dbReference type="Google" id="ProtNLM"/>
    </source>
</evidence>
<evidence type="ECO:0000313" key="1">
    <source>
        <dbReference type="EMBL" id="ANA86406.1"/>
    </source>
</evidence>
<reference evidence="2" key="1">
    <citation type="submission" date="2016-03" db="EMBL/GenBank/DDBJ databases">
        <authorList>
            <person name="Ploux O."/>
        </authorList>
    </citation>
    <scope>NUCLEOTIDE SEQUENCE [LARGE SCALE GENOMIC DNA]</scope>
</reference>
<keyword evidence="2" id="KW-1185">Reference proteome</keyword>
<gene>
    <name evidence="1" type="primary">71</name>
    <name evidence="1" type="ORF">PBI_ONEUP_71</name>
</gene>
<protein>
    <recommendedName>
        <fullName evidence="3">DUF3039 domain-containing protein</fullName>
    </recommendedName>
</protein>
<dbReference type="OrthoDB" id="38302at10239"/>
<dbReference type="EMBL" id="KU998245">
    <property type="protein sequence ID" value="ANA86406.1"/>
    <property type="molecule type" value="Genomic_DNA"/>
</dbReference>
<sequence>MSTDVLERPDVRDSDTDEPEKVVHYIKRNEILESVVDGKFVRTLCGEILQVTKTAKDGSPVCERCKEIHAGLPK</sequence>
<organism evidence="1 2">
    <name type="scientific">Gordonia phage OneUp</name>
    <dbReference type="NCBI Taxonomy" id="1838074"/>
    <lineage>
        <taxon>Viruses</taxon>
        <taxon>Duplodnaviria</taxon>
        <taxon>Heunggongvirae</taxon>
        <taxon>Uroviricota</taxon>
        <taxon>Caudoviricetes</taxon>
        <taxon>Oneupvirus</taxon>
        <taxon>Oneupvirus oneup</taxon>
    </lineage>
</organism>
<dbReference type="GeneID" id="28800529"/>
<name>A0A160DEQ3_9CAUD</name>
<dbReference type="Pfam" id="PF11238">
    <property type="entry name" value="DUF3039"/>
    <property type="match status" value="1"/>
</dbReference>
<dbReference type="RefSeq" id="YP_009274488.1">
    <property type="nucleotide sequence ID" value="NC_030917.1"/>
</dbReference>
<proteinExistence type="predicted"/>
<dbReference type="Proteomes" id="UP000204609">
    <property type="component" value="Segment"/>
</dbReference>
<accession>A0A160DEQ3</accession>
<dbReference type="InterPro" id="IPR021400">
    <property type="entry name" value="DUF3039"/>
</dbReference>
<dbReference type="KEGG" id="vg:28800529"/>
<evidence type="ECO:0000313" key="2">
    <source>
        <dbReference type="Proteomes" id="UP000204609"/>
    </source>
</evidence>